<keyword evidence="1" id="KW-1133">Transmembrane helix</keyword>
<evidence type="ECO:0000259" key="2">
    <source>
        <dbReference type="Pfam" id="PF06713"/>
    </source>
</evidence>
<reference evidence="3" key="2">
    <citation type="journal article" date="2021" name="PeerJ">
        <title>Extensive microbial diversity within the chicken gut microbiome revealed by metagenomics and culture.</title>
        <authorList>
            <person name="Gilroy R."/>
            <person name="Ravi A."/>
            <person name="Getino M."/>
            <person name="Pursley I."/>
            <person name="Horton D.L."/>
            <person name="Alikhan N.F."/>
            <person name="Baker D."/>
            <person name="Gharbi K."/>
            <person name="Hall N."/>
            <person name="Watson M."/>
            <person name="Adriaenssens E.M."/>
            <person name="Foster-Nyarko E."/>
            <person name="Jarju S."/>
            <person name="Secka A."/>
            <person name="Antonio M."/>
            <person name="Oren A."/>
            <person name="Chaudhuri R.R."/>
            <person name="La Ragione R."/>
            <person name="Hildebrand F."/>
            <person name="Pallen M.J."/>
        </authorList>
    </citation>
    <scope>NUCLEOTIDE SEQUENCE</scope>
    <source>
        <strain evidence="3">CHK158-818</strain>
    </source>
</reference>
<organism evidence="3 4">
    <name type="scientific">Candidatus Gallibacteroides avistercoris</name>
    <dbReference type="NCBI Taxonomy" id="2840833"/>
    <lineage>
        <taxon>Bacteria</taxon>
        <taxon>Pseudomonadati</taxon>
        <taxon>Bacteroidota</taxon>
        <taxon>Bacteroidia</taxon>
        <taxon>Bacteroidales</taxon>
        <taxon>Bacteroidaceae</taxon>
        <taxon>Bacteroidaceae incertae sedis</taxon>
        <taxon>Candidatus Gallibacteroides</taxon>
    </lineage>
</organism>
<comment type="caution">
    <text evidence="3">The sequence shown here is derived from an EMBL/GenBank/DDBJ whole genome shotgun (WGS) entry which is preliminary data.</text>
</comment>
<dbReference type="AlphaFoldDB" id="A0A9D1M745"/>
<dbReference type="Proteomes" id="UP000824112">
    <property type="component" value="Unassembled WGS sequence"/>
</dbReference>
<dbReference type="InterPro" id="IPR009589">
    <property type="entry name" value="PH_YyaB-like"/>
</dbReference>
<accession>A0A9D1M745</accession>
<proteinExistence type="predicted"/>
<protein>
    <submittedName>
        <fullName evidence="3">PH domain-containing protein</fullName>
    </submittedName>
</protein>
<evidence type="ECO:0000313" key="4">
    <source>
        <dbReference type="Proteomes" id="UP000824112"/>
    </source>
</evidence>
<evidence type="ECO:0000256" key="1">
    <source>
        <dbReference type="SAM" id="Phobius"/>
    </source>
</evidence>
<name>A0A9D1M745_9BACT</name>
<reference evidence="3" key="1">
    <citation type="submission" date="2020-10" db="EMBL/GenBank/DDBJ databases">
        <authorList>
            <person name="Gilroy R."/>
        </authorList>
    </citation>
    <scope>NUCLEOTIDE SEQUENCE</scope>
    <source>
        <strain evidence="3">CHK158-818</strain>
    </source>
</reference>
<keyword evidence="1" id="KW-0472">Membrane</keyword>
<feature type="transmembrane region" description="Helical" evidence="1">
    <location>
        <begin position="12"/>
        <end position="30"/>
    </location>
</feature>
<feature type="domain" description="Uncharacterized protein YyaB-like PH" evidence="2">
    <location>
        <begin position="53"/>
        <end position="126"/>
    </location>
</feature>
<dbReference type="Pfam" id="PF06713">
    <property type="entry name" value="bPH_4"/>
    <property type="match status" value="1"/>
</dbReference>
<sequence length="136" mass="15795">MQRTFKSKIGWWYYLILTYCSGCLLLAIWYKEGMGMAALFLADLALIQFMLKTEYVITDGTLLLKCWIMPVCRIPVAEITKVEDSHNPLSSYALSLDRLKITYGKRYSLVSPDNKKDFIAELQKYNSDIIYVSRKK</sequence>
<dbReference type="EMBL" id="DVNA01000081">
    <property type="protein sequence ID" value="HIU54864.1"/>
    <property type="molecule type" value="Genomic_DNA"/>
</dbReference>
<gene>
    <name evidence="3" type="ORF">IAB03_03535</name>
</gene>
<keyword evidence="1" id="KW-0812">Transmembrane</keyword>
<evidence type="ECO:0000313" key="3">
    <source>
        <dbReference type="EMBL" id="HIU54864.1"/>
    </source>
</evidence>
<dbReference type="GO" id="GO:0030153">
    <property type="term" value="P:bacteriocin immunity"/>
    <property type="evidence" value="ECO:0007669"/>
    <property type="project" value="InterPro"/>
</dbReference>